<sequence length="68" mass="7635">MTDFSHQLYPTTPPPTPNTVSAQKAYDAIVHDIHTQLLNLWQKLTSLESLVLSNKEPTTVDPKEIYVG</sequence>
<organism evidence="1 2">
    <name type="scientific">Extremus antarcticus</name>
    <dbReference type="NCBI Taxonomy" id="702011"/>
    <lineage>
        <taxon>Eukaryota</taxon>
        <taxon>Fungi</taxon>
        <taxon>Dikarya</taxon>
        <taxon>Ascomycota</taxon>
        <taxon>Pezizomycotina</taxon>
        <taxon>Dothideomycetes</taxon>
        <taxon>Dothideomycetidae</taxon>
        <taxon>Mycosphaerellales</taxon>
        <taxon>Extremaceae</taxon>
        <taxon>Extremus</taxon>
    </lineage>
</organism>
<name>A0AAJ0DGE3_9PEZI</name>
<gene>
    <name evidence="1" type="ORF">LTR09_005267</name>
</gene>
<accession>A0AAJ0DGE3</accession>
<reference evidence="1" key="1">
    <citation type="submission" date="2023-04" db="EMBL/GenBank/DDBJ databases">
        <title>Black Yeasts Isolated from many extreme environments.</title>
        <authorList>
            <person name="Coleine C."/>
            <person name="Stajich J.E."/>
            <person name="Selbmann L."/>
        </authorList>
    </citation>
    <scope>NUCLEOTIDE SEQUENCE</scope>
    <source>
        <strain evidence="1">CCFEE 5312</strain>
    </source>
</reference>
<dbReference type="AlphaFoldDB" id="A0AAJ0DGE3"/>
<dbReference type="Proteomes" id="UP001271007">
    <property type="component" value="Unassembled WGS sequence"/>
</dbReference>
<keyword evidence="2" id="KW-1185">Reference proteome</keyword>
<evidence type="ECO:0000313" key="2">
    <source>
        <dbReference type="Proteomes" id="UP001271007"/>
    </source>
</evidence>
<protein>
    <submittedName>
        <fullName evidence="1">Uncharacterized protein</fullName>
    </submittedName>
</protein>
<comment type="caution">
    <text evidence="1">The sequence shown here is derived from an EMBL/GenBank/DDBJ whole genome shotgun (WGS) entry which is preliminary data.</text>
</comment>
<evidence type="ECO:0000313" key="1">
    <source>
        <dbReference type="EMBL" id="KAK3053523.1"/>
    </source>
</evidence>
<proteinExistence type="predicted"/>
<dbReference type="EMBL" id="JAWDJX010000015">
    <property type="protein sequence ID" value="KAK3053523.1"/>
    <property type="molecule type" value="Genomic_DNA"/>
</dbReference>